<comment type="caution">
    <text evidence="8">The sequence shown here is derived from an EMBL/GenBank/DDBJ whole genome shotgun (WGS) entry which is preliminary data.</text>
</comment>
<keyword evidence="9" id="KW-1185">Reference proteome</keyword>
<evidence type="ECO:0000256" key="5">
    <source>
        <dbReference type="ARBA" id="ARBA00023136"/>
    </source>
</evidence>
<evidence type="ECO:0000256" key="4">
    <source>
        <dbReference type="ARBA" id="ARBA00022989"/>
    </source>
</evidence>
<evidence type="ECO:0000256" key="2">
    <source>
        <dbReference type="ARBA" id="ARBA00022475"/>
    </source>
</evidence>
<dbReference type="PANTHER" id="PTHR36115">
    <property type="entry name" value="PROLINE-RICH ANTIGEN HOMOLOG-RELATED"/>
    <property type="match status" value="1"/>
</dbReference>
<evidence type="ECO:0000259" key="7">
    <source>
        <dbReference type="Pfam" id="PF06271"/>
    </source>
</evidence>
<feature type="transmembrane region" description="Helical" evidence="6">
    <location>
        <begin position="117"/>
        <end position="137"/>
    </location>
</feature>
<feature type="domain" description="RDD" evidence="7">
    <location>
        <begin position="16"/>
        <end position="151"/>
    </location>
</feature>
<gene>
    <name evidence="8" type="ORF">MO867_05210</name>
</gene>
<feature type="transmembrane region" description="Helical" evidence="6">
    <location>
        <begin position="29"/>
        <end position="53"/>
    </location>
</feature>
<comment type="subcellular location">
    <subcellularLocation>
        <location evidence="1">Cell membrane</location>
        <topology evidence="1">Multi-pass membrane protein</topology>
    </subcellularLocation>
</comment>
<keyword evidence="4 6" id="KW-1133">Transmembrane helix</keyword>
<dbReference type="RefSeq" id="WP_252465182.1">
    <property type="nucleotide sequence ID" value="NZ_JALBWM010000014.1"/>
</dbReference>
<evidence type="ECO:0000313" key="8">
    <source>
        <dbReference type="EMBL" id="MCO1333736.1"/>
    </source>
</evidence>
<dbReference type="InterPro" id="IPR051791">
    <property type="entry name" value="Pra-immunoreactive"/>
</dbReference>
<evidence type="ECO:0000256" key="6">
    <source>
        <dbReference type="SAM" id="Phobius"/>
    </source>
</evidence>
<evidence type="ECO:0000313" key="9">
    <source>
        <dbReference type="Proteomes" id="UP001139028"/>
    </source>
</evidence>
<keyword evidence="5 6" id="KW-0472">Membrane</keyword>
<dbReference type="PANTHER" id="PTHR36115:SF10">
    <property type="entry name" value="RDD DOMAIN-CONTAINING PROTEIN"/>
    <property type="match status" value="1"/>
</dbReference>
<name>A0A9X2J6Q7_9GAMM</name>
<proteinExistence type="predicted"/>
<protein>
    <submittedName>
        <fullName evidence="8">RDD family protein</fullName>
    </submittedName>
</protein>
<sequence>MSTLNTPKSFTELPIAGVGPRLAALVYDLLILMGLMVIYGFIAMMVASTVVGLNCQPETMDYNPCVGGPIFQLGALVVITGYYFWSWRAAGQTVGMRAWRLLLASPNGMQLTWRQCILRAIVAPLSIACLGLGYFSAWARSDKATWHDLISESQVRVLPKKTKQ</sequence>
<dbReference type="Proteomes" id="UP001139028">
    <property type="component" value="Unassembled WGS sequence"/>
</dbReference>
<dbReference type="InterPro" id="IPR010432">
    <property type="entry name" value="RDD"/>
</dbReference>
<feature type="transmembrane region" description="Helical" evidence="6">
    <location>
        <begin position="65"/>
        <end position="85"/>
    </location>
</feature>
<dbReference type="EMBL" id="JALBWM010000014">
    <property type="protein sequence ID" value="MCO1333736.1"/>
    <property type="molecule type" value="Genomic_DNA"/>
</dbReference>
<reference evidence="8" key="1">
    <citation type="journal article" date="2022" name="Arch. Microbiol.">
        <title>Microbulbifer okhotskensis sp. nov., isolated from a deep bottom sediment of the Okhotsk Sea.</title>
        <authorList>
            <person name="Romanenko L."/>
            <person name="Kurilenko V."/>
            <person name="Otstavnykh N."/>
            <person name="Velansky P."/>
            <person name="Isaeva M."/>
            <person name="Mikhailov V."/>
        </authorList>
    </citation>
    <scope>NUCLEOTIDE SEQUENCE</scope>
    <source>
        <strain evidence="8">OS29</strain>
    </source>
</reference>
<dbReference type="GO" id="GO:0005886">
    <property type="term" value="C:plasma membrane"/>
    <property type="evidence" value="ECO:0007669"/>
    <property type="project" value="UniProtKB-SubCell"/>
</dbReference>
<accession>A0A9X2J6Q7</accession>
<keyword evidence="2" id="KW-1003">Cell membrane</keyword>
<evidence type="ECO:0000256" key="1">
    <source>
        <dbReference type="ARBA" id="ARBA00004651"/>
    </source>
</evidence>
<organism evidence="8 9">
    <name type="scientific">Microbulbifer okhotskensis</name>
    <dbReference type="NCBI Taxonomy" id="2926617"/>
    <lineage>
        <taxon>Bacteria</taxon>
        <taxon>Pseudomonadati</taxon>
        <taxon>Pseudomonadota</taxon>
        <taxon>Gammaproteobacteria</taxon>
        <taxon>Cellvibrionales</taxon>
        <taxon>Microbulbiferaceae</taxon>
        <taxon>Microbulbifer</taxon>
    </lineage>
</organism>
<keyword evidence="3 6" id="KW-0812">Transmembrane</keyword>
<dbReference type="Pfam" id="PF06271">
    <property type="entry name" value="RDD"/>
    <property type="match status" value="1"/>
</dbReference>
<evidence type="ECO:0000256" key="3">
    <source>
        <dbReference type="ARBA" id="ARBA00022692"/>
    </source>
</evidence>
<dbReference type="AlphaFoldDB" id="A0A9X2J6Q7"/>